<dbReference type="CDD" id="cd00353">
    <property type="entry name" value="Ribosomal_S15p_S13e"/>
    <property type="match status" value="1"/>
</dbReference>
<dbReference type="GO" id="GO:0022627">
    <property type="term" value="C:cytosolic small ribosomal subunit"/>
    <property type="evidence" value="ECO:0007669"/>
    <property type="project" value="TreeGrafter"/>
</dbReference>
<dbReference type="Pfam" id="PF08069">
    <property type="entry name" value="Ribosomal_S13_N"/>
    <property type="match status" value="1"/>
</dbReference>
<dbReference type="PANTHER" id="PTHR11885:SF6">
    <property type="entry name" value="SMALL RIBOSOMAL SUBUNIT PROTEIN US15"/>
    <property type="match status" value="1"/>
</dbReference>
<evidence type="ECO:0000256" key="3">
    <source>
        <dbReference type="ARBA" id="ARBA00023274"/>
    </source>
</evidence>
<dbReference type="Pfam" id="PF00312">
    <property type="entry name" value="Ribosomal_S15"/>
    <property type="match status" value="1"/>
</dbReference>
<dbReference type="InterPro" id="IPR012606">
    <property type="entry name" value="Ribosomal_uS15_N"/>
</dbReference>
<evidence type="ECO:0000256" key="5">
    <source>
        <dbReference type="RuleBase" id="RU003919"/>
    </source>
</evidence>
<dbReference type="NCBIfam" id="NF006331">
    <property type="entry name" value="PRK08561.1"/>
    <property type="match status" value="1"/>
</dbReference>
<feature type="region of interest" description="Disordered" evidence="6">
    <location>
        <begin position="1"/>
        <end position="26"/>
    </location>
</feature>
<proteinExistence type="inferred from homology"/>
<keyword evidence="3 4" id="KW-0687">Ribonucleoprotein</keyword>
<comment type="similarity">
    <text evidence="1 4 5">Belongs to the universal ribosomal protein uS15 family.</text>
</comment>
<feature type="domain" description="Small ribosomal subunit protein uS15 N-terminal" evidence="7">
    <location>
        <begin position="1"/>
        <end position="60"/>
    </location>
</feature>
<dbReference type="HAMAP" id="MF_01343_A">
    <property type="entry name" value="Ribosomal_uS15_A"/>
    <property type="match status" value="1"/>
</dbReference>
<dbReference type="AlphaFoldDB" id="A0A075GPJ9"/>
<dbReference type="InterPro" id="IPR000589">
    <property type="entry name" value="Ribosomal_uS15"/>
</dbReference>
<dbReference type="EMBL" id="KF900687">
    <property type="protein sequence ID" value="AIF03698.1"/>
    <property type="molecule type" value="Genomic_DNA"/>
</dbReference>
<reference evidence="8" key="1">
    <citation type="journal article" date="2014" name="Genome Biol. Evol.">
        <title>Pangenome evidence for extensive interdomain horizontal transfer affecting lineage core and shell genes in uncultured planktonic thaumarchaeota and euryarchaeota.</title>
        <authorList>
            <person name="Deschamps P."/>
            <person name="Zivanovic Y."/>
            <person name="Moreira D."/>
            <person name="Rodriguez-Valera F."/>
            <person name="Lopez-Garcia P."/>
        </authorList>
    </citation>
    <scope>NUCLEOTIDE SEQUENCE</scope>
</reference>
<dbReference type="InterPro" id="IPR023029">
    <property type="entry name" value="Ribosomal_uS15_arc_euk"/>
</dbReference>
<evidence type="ECO:0000259" key="7">
    <source>
        <dbReference type="SMART" id="SM01386"/>
    </source>
</evidence>
<accession>A0A075GPJ9</accession>
<evidence type="ECO:0000313" key="8">
    <source>
        <dbReference type="EMBL" id="AIF03698.1"/>
    </source>
</evidence>
<dbReference type="SMART" id="SM01387">
    <property type="entry name" value="Ribosomal_S15"/>
    <property type="match status" value="1"/>
</dbReference>
<dbReference type="SUPFAM" id="SSF47060">
    <property type="entry name" value="S15/NS1 RNA-binding domain"/>
    <property type="match status" value="1"/>
</dbReference>
<dbReference type="SMART" id="SM01386">
    <property type="entry name" value="Ribosomal_S13_N"/>
    <property type="match status" value="1"/>
</dbReference>
<dbReference type="Gene3D" id="4.10.860.130">
    <property type="match status" value="1"/>
</dbReference>
<protein>
    <recommendedName>
        <fullName evidence="4">Small ribosomal subunit protein uS15</fullName>
    </recommendedName>
</protein>
<dbReference type="PANTHER" id="PTHR11885">
    <property type="entry name" value="RIBOSOMAL PROTEIN S15P/S13E"/>
    <property type="match status" value="1"/>
</dbReference>
<dbReference type="GO" id="GO:0070181">
    <property type="term" value="F:small ribosomal subunit rRNA binding"/>
    <property type="evidence" value="ECO:0007669"/>
    <property type="project" value="TreeGrafter"/>
</dbReference>
<gene>
    <name evidence="8" type="primary">RP-S15</name>
    <name evidence="4" type="synonym">rps15</name>
    <name evidence="8" type="synonym">rpsO</name>
</gene>
<evidence type="ECO:0000256" key="4">
    <source>
        <dbReference type="HAMAP-Rule" id="MF_01343"/>
    </source>
</evidence>
<dbReference type="GO" id="GO:0006412">
    <property type="term" value="P:translation"/>
    <property type="evidence" value="ECO:0007669"/>
    <property type="project" value="UniProtKB-UniRule"/>
</dbReference>
<evidence type="ECO:0000256" key="2">
    <source>
        <dbReference type="ARBA" id="ARBA00022980"/>
    </source>
</evidence>
<sequence>MARMHSSGKGSSGSSRPLLTEVPKWSEQDKEKVEQLICELYDSGNSTAMIGTILRDQYAVPNVRLLLNKRVAGVLVDNERIPKYPDEMMNLMRKALRLVDHLEQNRKDLHNRRQLELTESKIRRNARYHIGTGRLPADWRYKRDQIRLIVD</sequence>
<dbReference type="GO" id="GO:0003735">
    <property type="term" value="F:structural constituent of ribosome"/>
    <property type="evidence" value="ECO:0007669"/>
    <property type="project" value="InterPro"/>
</dbReference>
<comment type="subunit">
    <text evidence="4">Part of the 30S ribosomal subunit.</text>
</comment>
<keyword evidence="2 4" id="KW-0689">Ribosomal protein</keyword>
<organism evidence="8">
    <name type="scientific">uncultured marine group II/III euryarchaeote KM3_169_C11</name>
    <dbReference type="NCBI Taxonomy" id="1457922"/>
    <lineage>
        <taxon>Archaea</taxon>
        <taxon>Methanobacteriati</taxon>
        <taxon>Methanobacteriota</taxon>
        <taxon>environmental samples</taxon>
    </lineage>
</organism>
<evidence type="ECO:0000256" key="6">
    <source>
        <dbReference type="SAM" id="MobiDB-lite"/>
    </source>
</evidence>
<name>A0A075GPJ9_9EURY</name>
<evidence type="ECO:0000256" key="1">
    <source>
        <dbReference type="ARBA" id="ARBA00008434"/>
    </source>
</evidence>
<dbReference type="Gene3D" id="1.10.287.10">
    <property type="entry name" value="S15/NS1, RNA-binding"/>
    <property type="match status" value="1"/>
</dbReference>
<dbReference type="InterPro" id="IPR009068">
    <property type="entry name" value="uS15_NS1_RNA-bd_sf"/>
</dbReference>